<feature type="compositionally biased region" description="Polar residues" evidence="1">
    <location>
        <begin position="32"/>
        <end position="45"/>
    </location>
</feature>
<dbReference type="Proteomes" id="UP000712600">
    <property type="component" value="Unassembled WGS sequence"/>
</dbReference>
<feature type="compositionally biased region" description="Low complexity" evidence="1">
    <location>
        <begin position="274"/>
        <end position="289"/>
    </location>
</feature>
<feature type="compositionally biased region" description="Polar residues" evidence="1">
    <location>
        <begin position="290"/>
        <end position="305"/>
    </location>
</feature>
<feature type="compositionally biased region" description="Polar residues" evidence="1">
    <location>
        <begin position="59"/>
        <end position="76"/>
    </location>
</feature>
<protein>
    <submittedName>
        <fullName evidence="2">Uncharacterized protein</fullName>
    </submittedName>
</protein>
<reference evidence="2" key="1">
    <citation type="submission" date="2019-12" db="EMBL/GenBank/DDBJ databases">
        <title>Genome sequencing and annotation of Brassica cretica.</title>
        <authorList>
            <person name="Studholme D.J."/>
            <person name="Sarris P."/>
        </authorList>
    </citation>
    <scope>NUCLEOTIDE SEQUENCE</scope>
    <source>
        <strain evidence="2">PFS-109/04</strain>
        <tissue evidence="2">Leaf</tissue>
    </source>
</reference>
<sequence>MPSSTRSHKESQLIFSPDPISLERTIRMEALSLSTDNNTSVSLDSAQPPSPQTPVPSTDSRSPLSIDNTNLPSTDTLHPKSIDIPSRTSINTEPRYMVAPLILVRDNNGDLHDHEGHLYPASLERTICKEARSLSTDNNTSVSLNSAQPPSTQTPVPSTDSRSPMSIDNTNLPSTDTLHPKSIDIPSRTSIDTEPRDMVAPLILVRENNGDLHDQEGHLRNAAGQFEWYMPSRTRSNKDSQLIFSPDPASLERTIRKEARSLSTDNNTSVSLDSAQPPSTQTPVPSTDSRSPLSIDNTNLSSTDTLHPKLIDIPSRTSIVTEPRDMVAPLILVRDNNGDLHDQEGHLRNAAGKAMVPVTTCPFRQRDHLLGFSSLQRFSCQTRKLLTT</sequence>
<feature type="compositionally biased region" description="Polar residues" evidence="1">
    <location>
        <begin position="162"/>
        <end position="177"/>
    </location>
</feature>
<dbReference type="EMBL" id="QGKX02001521">
    <property type="protein sequence ID" value="KAF3508897.1"/>
    <property type="molecule type" value="Genomic_DNA"/>
</dbReference>
<evidence type="ECO:0000313" key="3">
    <source>
        <dbReference type="Proteomes" id="UP000712600"/>
    </source>
</evidence>
<dbReference type="AlphaFoldDB" id="A0A8S9P6Q1"/>
<proteinExistence type="predicted"/>
<gene>
    <name evidence="2" type="ORF">F2Q69_00009184</name>
</gene>
<feature type="region of interest" description="Disordered" evidence="1">
    <location>
        <begin position="260"/>
        <end position="306"/>
    </location>
</feature>
<comment type="caution">
    <text evidence="2">The sequence shown here is derived from an EMBL/GenBank/DDBJ whole genome shotgun (WGS) entry which is preliminary data.</text>
</comment>
<evidence type="ECO:0000256" key="1">
    <source>
        <dbReference type="SAM" id="MobiDB-lite"/>
    </source>
</evidence>
<feature type="compositionally biased region" description="Polar residues" evidence="1">
    <location>
        <begin position="261"/>
        <end position="273"/>
    </location>
</feature>
<feature type="region of interest" description="Disordered" evidence="1">
    <location>
        <begin position="137"/>
        <end position="192"/>
    </location>
</feature>
<evidence type="ECO:0000313" key="2">
    <source>
        <dbReference type="EMBL" id="KAF3508897.1"/>
    </source>
</evidence>
<feature type="compositionally biased region" description="Low complexity" evidence="1">
    <location>
        <begin position="146"/>
        <end position="161"/>
    </location>
</feature>
<feature type="region of interest" description="Disordered" evidence="1">
    <location>
        <begin position="31"/>
        <end position="88"/>
    </location>
</feature>
<organism evidence="2 3">
    <name type="scientific">Brassica cretica</name>
    <name type="common">Mustard</name>
    <dbReference type="NCBI Taxonomy" id="69181"/>
    <lineage>
        <taxon>Eukaryota</taxon>
        <taxon>Viridiplantae</taxon>
        <taxon>Streptophyta</taxon>
        <taxon>Embryophyta</taxon>
        <taxon>Tracheophyta</taxon>
        <taxon>Spermatophyta</taxon>
        <taxon>Magnoliopsida</taxon>
        <taxon>eudicotyledons</taxon>
        <taxon>Gunneridae</taxon>
        <taxon>Pentapetalae</taxon>
        <taxon>rosids</taxon>
        <taxon>malvids</taxon>
        <taxon>Brassicales</taxon>
        <taxon>Brassicaceae</taxon>
        <taxon>Brassiceae</taxon>
        <taxon>Brassica</taxon>
    </lineage>
</organism>
<accession>A0A8S9P6Q1</accession>
<name>A0A8S9P6Q1_BRACR</name>